<reference evidence="9 10" key="1">
    <citation type="submission" date="2015-09" db="EMBL/GenBank/DDBJ databases">
        <authorList>
            <consortium name="Pathogen Informatics"/>
        </authorList>
    </citation>
    <scope>NUCLEOTIDE SEQUENCE [LARGE SCALE GENOMIC DNA]</scope>
    <source>
        <strain evidence="9 10">2789STDY5834902</strain>
    </source>
</reference>
<dbReference type="GO" id="GO:0005737">
    <property type="term" value="C:cytoplasm"/>
    <property type="evidence" value="ECO:0007669"/>
    <property type="project" value="UniProtKB-SubCell"/>
</dbReference>
<dbReference type="GO" id="GO:0016301">
    <property type="term" value="F:kinase activity"/>
    <property type="evidence" value="ECO:0007669"/>
    <property type="project" value="UniProtKB-KW"/>
</dbReference>
<dbReference type="InterPro" id="IPR051471">
    <property type="entry name" value="Bacterial_PTS_sugar_comp"/>
</dbReference>
<dbReference type="Proteomes" id="UP000095454">
    <property type="component" value="Unassembled WGS sequence"/>
</dbReference>
<dbReference type="InterPro" id="IPR033887">
    <property type="entry name" value="PTS_IIA_man"/>
</dbReference>
<dbReference type="EMBL" id="CZAQ01000019">
    <property type="protein sequence ID" value="CUP15207.1"/>
    <property type="molecule type" value="Genomic_DNA"/>
</dbReference>
<dbReference type="SUPFAM" id="SSF53062">
    <property type="entry name" value="PTS system fructose IIA component-like"/>
    <property type="match status" value="1"/>
</dbReference>
<dbReference type="GO" id="GO:0016020">
    <property type="term" value="C:membrane"/>
    <property type="evidence" value="ECO:0007669"/>
    <property type="project" value="InterPro"/>
</dbReference>
<evidence type="ECO:0000313" key="10">
    <source>
        <dbReference type="Proteomes" id="UP000095454"/>
    </source>
</evidence>
<keyword evidence="3" id="KW-0963">Cytoplasm</keyword>
<dbReference type="PROSITE" id="PS51096">
    <property type="entry name" value="PTS_EIIA_TYPE_4"/>
    <property type="match status" value="1"/>
</dbReference>
<keyword evidence="4" id="KW-0762">Sugar transport</keyword>
<dbReference type="CDD" id="cd00006">
    <property type="entry name" value="PTS_IIA_man"/>
    <property type="match status" value="1"/>
</dbReference>
<dbReference type="PANTHER" id="PTHR33799:SF1">
    <property type="entry name" value="PTS SYSTEM MANNOSE-SPECIFIC EIIAB COMPONENT-RELATED"/>
    <property type="match status" value="1"/>
</dbReference>
<dbReference type="Gene3D" id="3.40.50.510">
    <property type="entry name" value="Phosphotransferase system, mannose-type IIA component"/>
    <property type="match status" value="1"/>
</dbReference>
<evidence type="ECO:0000256" key="5">
    <source>
        <dbReference type="ARBA" id="ARBA00022679"/>
    </source>
</evidence>
<comment type="subcellular location">
    <subcellularLocation>
        <location evidence="1">Cytoplasm</location>
    </subcellularLocation>
</comment>
<proteinExistence type="predicted"/>
<gene>
    <name evidence="9" type="primary">manX_3</name>
    <name evidence="9" type="ORF">ERS852514_01233</name>
</gene>
<dbReference type="InterPro" id="IPR036662">
    <property type="entry name" value="PTS_EIIA_man-typ_sf"/>
</dbReference>
<evidence type="ECO:0000259" key="8">
    <source>
        <dbReference type="PROSITE" id="PS51096"/>
    </source>
</evidence>
<organism evidence="9 10">
    <name type="scientific">Collinsella aerofaciens</name>
    <dbReference type="NCBI Taxonomy" id="74426"/>
    <lineage>
        <taxon>Bacteria</taxon>
        <taxon>Bacillati</taxon>
        <taxon>Actinomycetota</taxon>
        <taxon>Coriobacteriia</taxon>
        <taxon>Coriobacteriales</taxon>
        <taxon>Coriobacteriaceae</taxon>
        <taxon>Collinsella</taxon>
    </lineage>
</organism>
<keyword evidence="2" id="KW-0813">Transport</keyword>
<evidence type="ECO:0000256" key="3">
    <source>
        <dbReference type="ARBA" id="ARBA00022490"/>
    </source>
</evidence>
<feature type="domain" description="PTS EIIA type-4" evidence="8">
    <location>
        <begin position="1"/>
        <end position="124"/>
    </location>
</feature>
<protein>
    <submittedName>
        <fullName evidence="9">EIIAB-Man</fullName>
    </submittedName>
</protein>
<keyword evidence="7" id="KW-0418">Kinase</keyword>
<accession>A0A174KYE3</accession>
<dbReference type="GO" id="GO:0009401">
    <property type="term" value="P:phosphoenolpyruvate-dependent sugar phosphotransferase system"/>
    <property type="evidence" value="ECO:0007669"/>
    <property type="project" value="UniProtKB-KW"/>
</dbReference>
<evidence type="ECO:0000256" key="2">
    <source>
        <dbReference type="ARBA" id="ARBA00022448"/>
    </source>
</evidence>
<evidence type="ECO:0000256" key="1">
    <source>
        <dbReference type="ARBA" id="ARBA00004496"/>
    </source>
</evidence>
<dbReference type="RefSeq" id="WP_055251942.1">
    <property type="nucleotide sequence ID" value="NZ_CABIXX010000019.1"/>
</dbReference>
<keyword evidence="6" id="KW-0598">Phosphotransferase system</keyword>
<evidence type="ECO:0000256" key="4">
    <source>
        <dbReference type="ARBA" id="ARBA00022597"/>
    </source>
</evidence>
<dbReference type="Pfam" id="PF03610">
    <property type="entry name" value="EIIA-man"/>
    <property type="match status" value="1"/>
</dbReference>
<evidence type="ECO:0000256" key="7">
    <source>
        <dbReference type="ARBA" id="ARBA00022777"/>
    </source>
</evidence>
<keyword evidence="5" id="KW-0808">Transferase</keyword>
<evidence type="ECO:0000256" key="6">
    <source>
        <dbReference type="ARBA" id="ARBA00022683"/>
    </source>
</evidence>
<evidence type="ECO:0000313" key="9">
    <source>
        <dbReference type="EMBL" id="CUP15207.1"/>
    </source>
</evidence>
<dbReference type="AlphaFoldDB" id="A0A174KYE3"/>
<dbReference type="PANTHER" id="PTHR33799">
    <property type="entry name" value="PTS PERMEASE-RELATED-RELATED"/>
    <property type="match status" value="1"/>
</dbReference>
<dbReference type="InterPro" id="IPR004701">
    <property type="entry name" value="PTS_EIIA_man-typ"/>
</dbReference>
<sequence length="142" mass="15185">MKKVLVASHGHLASGIRSSIEILTGMADMVEAVDCYVDDSDFTPRIQAFIDSVGPEDEAIIFTDIYGGSVFQKVVLMEPEKRGIVHVTGMNLGLVIEALLGAEPVTADSIKQSVELARATMQVVEPPSKAADNEGSDGDFFD</sequence>
<name>A0A174KYE3_9ACTN</name>